<evidence type="ECO:0000256" key="1">
    <source>
        <dbReference type="SAM" id="MobiDB-lite"/>
    </source>
</evidence>
<reference evidence="3" key="1">
    <citation type="journal article" date="2017" name="Nature">
        <title>The genome of Chenopodium quinoa.</title>
        <authorList>
            <person name="Jarvis D.E."/>
            <person name="Ho Y.S."/>
            <person name="Lightfoot D.J."/>
            <person name="Schmoeckel S.M."/>
            <person name="Li B."/>
            <person name="Borm T.J.A."/>
            <person name="Ohyanagi H."/>
            <person name="Mineta K."/>
            <person name="Michell C.T."/>
            <person name="Saber N."/>
            <person name="Kharbatia N.M."/>
            <person name="Rupper R.R."/>
            <person name="Sharp A.R."/>
            <person name="Dally N."/>
            <person name="Boughton B.A."/>
            <person name="Woo Y.H."/>
            <person name="Gao G."/>
            <person name="Schijlen E.G.W.M."/>
            <person name="Guo X."/>
            <person name="Momin A.A."/>
            <person name="Negrao S."/>
            <person name="Al-Babili S."/>
            <person name="Gehring C."/>
            <person name="Roessner U."/>
            <person name="Jung C."/>
            <person name="Murphy K."/>
            <person name="Arold S.T."/>
            <person name="Gojobori T."/>
            <person name="van der Linden C.G."/>
            <person name="van Loo E.N."/>
            <person name="Jellen E.N."/>
            <person name="Maughan P.J."/>
            <person name="Tester M."/>
        </authorList>
    </citation>
    <scope>NUCLEOTIDE SEQUENCE [LARGE SCALE GENOMIC DNA]</scope>
    <source>
        <strain evidence="3">cv. PI 614886</strain>
    </source>
</reference>
<organism evidence="3 4">
    <name type="scientific">Chenopodium quinoa</name>
    <name type="common">Quinoa</name>
    <dbReference type="NCBI Taxonomy" id="63459"/>
    <lineage>
        <taxon>Eukaryota</taxon>
        <taxon>Viridiplantae</taxon>
        <taxon>Streptophyta</taxon>
        <taxon>Embryophyta</taxon>
        <taxon>Tracheophyta</taxon>
        <taxon>Spermatophyta</taxon>
        <taxon>Magnoliopsida</taxon>
        <taxon>eudicotyledons</taxon>
        <taxon>Gunneridae</taxon>
        <taxon>Pentapetalae</taxon>
        <taxon>Caryophyllales</taxon>
        <taxon>Chenopodiaceae</taxon>
        <taxon>Chenopodioideae</taxon>
        <taxon>Atripliceae</taxon>
        <taxon>Chenopodium</taxon>
    </lineage>
</organism>
<keyword evidence="4" id="KW-1185">Reference proteome</keyword>
<evidence type="ECO:0000313" key="4">
    <source>
        <dbReference type="Proteomes" id="UP000596660"/>
    </source>
</evidence>
<dbReference type="Gramene" id="AUR62027594-RA">
    <property type="protein sequence ID" value="AUR62027594-RA:cds"/>
    <property type="gene ID" value="AUR62027594"/>
</dbReference>
<reference evidence="3" key="2">
    <citation type="submission" date="2021-03" db="UniProtKB">
        <authorList>
            <consortium name="EnsemblPlants"/>
        </authorList>
    </citation>
    <scope>IDENTIFICATION</scope>
</reference>
<proteinExistence type="predicted"/>
<feature type="region of interest" description="Disordered" evidence="1">
    <location>
        <begin position="519"/>
        <end position="559"/>
    </location>
</feature>
<feature type="compositionally biased region" description="Low complexity" evidence="1">
    <location>
        <begin position="520"/>
        <end position="529"/>
    </location>
</feature>
<dbReference type="EnsemblPlants" id="AUR62027594-RA">
    <property type="protein sequence ID" value="AUR62027594-RA:cds"/>
    <property type="gene ID" value="AUR62027594"/>
</dbReference>
<dbReference type="InterPro" id="IPR019557">
    <property type="entry name" value="AminoTfrase-like_pln_mobile"/>
</dbReference>
<accession>A0A803MDQ1</accession>
<dbReference type="PANTHER" id="PTHR36607">
    <property type="entry name" value="1,2-DIHYDROXY-3-KETO-5-METHYLTHIOPENTENE DIOXYGENASE 4"/>
    <property type="match status" value="1"/>
</dbReference>
<evidence type="ECO:0000313" key="3">
    <source>
        <dbReference type="EnsemblPlants" id="AUR62027594-RA:cds"/>
    </source>
</evidence>
<protein>
    <recommendedName>
        <fullName evidence="2">Aminotransferase-like plant mobile domain-containing protein</fullName>
    </recommendedName>
</protein>
<evidence type="ECO:0000259" key="2">
    <source>
        <dbReference type="Pfam" id="PF10536"/>
    </source>
</evidence>
<dbReference type="PANTHER" id="PTHR36607:SF20">
    <property type="entry name" value="AMINOTRANSFERASE-LIKE PLANT MOBILE DOMAIN-CONTAINING PROTEIN"/>
    <property type="match status" value="1"/>
</dbReference>
<dbReference type="AlphaFoldDB" id="A0A803MDQ1"/>
<dbReference type="Proteomes" id="UP000596660">
    <property type="component" value="Unplaced"/>
</dbReference>
<feature type="domain" description="Aminotransferase-like plant mobile" evidence="2">
    <location>
        <begin position="136"/>
        <end position="513"/>
    </location>
</feature>
<sequence length="770" mass="86830">MAQFKFGGALEDDFLRVSNGAAVPDGIHFPTFRPMTRAFAENWKVEHPSTSLKHWWKEVFEGSNKTPKEVLQSSHHRPSTEIKVLDTLSARISSREVVKWGSKLLIGVEFSHIPQYWEWLEDILQHFRHMLTSTNILDAVYASMFCYERNTPYMQAFCEMWSSTTNTLLTSAGEVSISLWDLHHLSGLPINGSFYDEVVPFATELEGYDQNGSLYLPYSCKYSTSSDDRRAHILPVPMTSFATVNETFLWNDEVHEAFTILGIPEAHRKQTYLTAFLSCWLCAFVLPLKDLGFIRPGVFKPASSLASGRKISLAIPVLTSIYRGLNELSTSAAPGRRPGFFPAHYVYIWIAKYFRSHRMSTHKYAGAHMIRFQGPDAVIYSSSADAKSTIRSGRSINWLATCPNEPEDKRFVDDNQRLRRISDLIAMRSCYVTLRYDDSYVIESYNPHRFGRQFGFYQGLPGELEPQVDAITPERVFQLFQASTQLGTKSEFFIPSRPFSPQSRVTSAYATWWASVFPRTSSTSSSPSPLDAPVTRSQGKSKKRKDDSDHLGDELEACNDTFDPPLNQDLIDASHDPVIVSVVESMAIDGYGPSSFAPSSAKTPAFNIKGKLLATPLDEVHELDQELIEAFQYIRAKKIDSSIFEQYVRSYVEVASQLHAQRAKCEGKAPLGDLEKQLSMMESQLSKAKKAQLVKEIASLTEKEATLASLVSDSEHQFAECTKKVNDLKTSHTSLEQSVSAIKEAQSKLCEVEKIYDTRRDALKTLDWTP</sequence>
<name>A0A803MDQ1_CHEQI</name>
<dbReference type="OMA" id="NSECHAQ"/>
<feature type="compositionally biased region" description="Basic and acidic residues" evidence="1">
    <location>
        <begin position="544"/>
        <end position="553"/>
    </location>
</feature>
<dbReference type="Pfam" id="PF10536">
    <property type="entry name" value="PMD"/>
    <property type="match status" value="1"/>
</dbReference>